<organism evidence="2 3">
    <name type="scientific">Sulfobacillus acidophilus (strain ATCC 700253 / DSM 10332 / NAL)</name>
    <dbReference type="NCBI Taxonomy" id="679936"/>
    <lineage>
        <taxon>Bacteria</taxon>
        <taxon>Bacillati</taxon>
        <taxon>Bacillota</taxon>
        <taxon>Clostridia</taxon>
        <taxon>Eubacteriales</taxon>
        <taxon>Clostridiales Family XVII. Incertae Sedis</taxon>
        <taxon>Sulfobacillus</taxon>
    </lineage>
</organism>
<evidence type="ECO:0000313" key="2">
    <source>
        <dbReference type="EMBL" id="AEW04306.1"/>
    </source>
</evidence>
<dbReference type="AlphaFoldDB" id="G8U173"/>
<dbReference type="PATRIC" id="fig|679936.5.peg.854"/>
<keyword evidence="1" id="KW-1133">Transmembrane helix</keyword>
<reference evidence="2 3" key="2">
    <citation type="journal article" date="2012" name="Stand. Genomic Sci.">
        <title>Complete genome sequence of the moderately thermophilic mineral-sulfide-oxidizing firmicute Sulfobacillus acidophilus type strain (NAL(T)).</title>
        <authorList>
            <person name="Anderson I."/>
            <person name="Chertkov O."/>
            <person name="Chen A."/>
            <person name="Saunders E."/>
            <person name="Lapidus A."/>
            <person name="Nolan M."/>
            <person name="Lucas S."/>
            <person name="Hammon N."/>
            <person name="Deshpande S."/>
            <person name="Cheng J.F."/>
            <person name="Han C."/>
            <person name="Tapia R."/>
            <person name="Goodwin L.A."/>
            <person name="Pitluck S."/>
            <person name="Liolios K."/>
            <person name="Pagani I."/>
            <person name="Ivanova N."/>
            <person name="Mikhailova N."/>
            <person name="Pati A."/>
            <person name="Palaniappan K."/>
            <person name="Land M."/>
            <person name="Pan C."/>
            <person name="Rohde M."/>
            <person name="Pukall R."/>
            <person name="Goker M."/>
            <person name="Detter J.C."/>
            <person name="Woyke T."/>
            <person name="Bristow J."/>
            <person name="Eisen J.A."/>
            <person name="Markowitz V."/>
            <person name="Hugenholtz P."/>
            <person name="Kyrpides N.C."/>
            <person name="Klenk H.P."/>
            <person name="Mavromatis K."/>
        </authorList>
    </citation>
    <scope>NUCLEOTIDE SEQUENCE [LARGE SCALE GENOMIC DNA]</scope>
    <source>
        <strain evidence="3">ATCC 700253 / DSM 10332 / NAL</strain>
    </source>
</reference>
<gene>
    <name evidence="2" type="ordered locus">Sulac_0803</name>
</gene>
<evidence type="ECO:0008006" key="4">
    <source>
        <dbReference type="Google" id="ProtNLM"/>
    </source>
</evidence>
<name>G8U173_SULAD</name>
<keyword evidence="1" id="KW-0472">Membrane</keyword>
<reference evidence="3" key="1">
    <citation type="submission" date="2011-12" db="EMBL/GenBank/DDBJ databases">
        <title>The complete genome of chromosome of Sulfobacillus acidophilus DSM 10332.</title>
        <authorList>
            <person name="Lucas S."/>
            <person name="Han J."/>
            <person name="Lapidus A."/>
            <person name="Bruce D."/>
            <person name="Goodwin L."/>
            <person name="Pitluck S."/>
            <person name="Peters L."/>
            <person name="Kyrpides N."/>
            <person name="Mavromatis K."/>
            <person name="Ivanova N."/>
            <person name="Mikhailova N."/>
            <person name="Chertkov O."/>
            <person name="Saunders E."/>
            <person name="Detter J.C."/>
            <person name="Tapia R."/>
            <person name="Han C."/>
            <person name="Land M."/>
            <person name="Hauser L."/>
            <person name="Markowitz V."/>
            <person name="Cheng J.-F."/>
            <person name="Hugenholtz P."/>
            <person name="Woyke T."/>
            <person name="Wu D."/>
            <person name="Pukall R."/>
            <person name="Gehrich-Schroeter G."/>
            <person name="Schneider S."/>
            <person name="Klenk H.-P."/>
            <person name="Eisen J.A."/>
        </authorList>
    </citation>
    <scope>NUCLEOTIDE SEQUENCE [LARGE SCALE GENOMIC DNA]</scope>
    <source>
        <strain evidence="3">ATCC 700253 / DSM 10332 / NAL</strain>
    </source>
</reference>
<sequence>MVWFSQWSHGQPWVWAVGVVILLMIHEIGHIAAAYIYGGQWLGFQGTLWGIGVRLDLSSSPPPARWRTLVAGPLAEWLAIVTAGSLWSSDWRVWISLGLTNALLNVVPWGIVPNDGTQLLRYWAEARKSPRYRLLHRS</sequence>
<protein>
    <recommendedName>
        <fullName evidence="4">Peptidase M50 domain-containing protein</fullName>
    </recommendedName>
</protein>
<dbReference type="HOGENOM" id="CLU_2107724_0_0_9"/>
<dbReference type="KEGG" id="sap:Sulac_0803"/>
<dbReference type="Proteomes" id="UP000005439">
    <property type="component" value="Chromosome"/>
</dbReference>
<evidence type="ECO:0000313" key="3">
    <source>
        <dbReference type="Proteomes" id="UP000005439"/>
    </source>
</evidence>
<keyword evidence="3" id="KW-1185">Reference proteome</keyword>
<feature type="transmembrane region" description="Helical" evidence="1">
    <location>
        <begin position="12"/>
        <end position="37"/>
    </location>
</feature>
<accession>G8U173</accession>
<dbReference type="EMBL" id="CP003179">
    <property type="protein sequence ID" value="AEW04306.1"/>
    <property type="molecule type" value="Genomic_DNA"/>
</dbReference>
<proteinExistence type="predicted"/>
<evidence type="ECO:0000256" key="1">
    <source>
        <dbReference type="SAM" id="Phobius"/>
    </source>
</evidence>
<keyword evidence="1" id="KW-0812">Transmembrane</keyword>